<feature type="binding site" evidence="7">
    <location>
        <position position="463"/>
    </location>
    <ligand>
        <name>deamido-NAD(+)</name>
        <dbReference type="ChEBI" id="CHEBI:58437"/>
        <note>ligand shared between two neighboring subunits</note>
    </ligand>
</feature>
<dbReference type="FunFam" id="1.10.10.1140:FF:000001">
    <property type="entry name" value="Glutamine-dependent NAD(+) synthetase"/>
    <property type="match status" value="1"/>
</dbReference>
<dbReference type="CDD" id="cd00553">
    <property type="entry name" value="NAD_synthase"/>
    <property type="match status" value="1"/>
</dbReference>
<dbReference type="InterPro" id="IPR014445">
    <property type="entry name" value="Gln-dep_NAD_synthase"/>
</dbReference>
<dbReference type="GO" id="GO:0004359">
    <property type="term" value="F:glutaminase activity"/>
    <property type="evidence" value="ECO:0007669"/>
    <property type="project" value="InterPro"/>
</dbReference>
<evidence type="ECO:0000256" key="1">
    <source>
        <dbReference type="ARBA" id="ARBA00005188"/>
    </source>
</evidence>
<proteinExistence type="inferred from homology"/>
<feature type="binding site" evidence="7">
    <location>
        <position position="492"/>
    </location>
    <ligand>
        <name>deamido-NAD(+)</name>
        <dbReference type="ChEBI" id="CHEBI:58437"/>
        <note>ligand shared between two neighboring subunits</note>
    </ligand>
</feature>
<dbReference type="GO" id="GO:0005524">
    <property type="term" value="F:ATP binding"/>
    <property type="evidence" value="ECO:0007669"/>
    <property type="project" value="UniProtKB-UniRule"/>
</dbReference>
<dbReference type="EMBL" id="MHMR01000023">
    <property type="protein sequence ID" value="OGZ30358.1"/>
    <property type="molecule type" value="Genomic_DNA"/>
</dbReference>
<dbReference type="NCBIfam" id="NF002730">
    <property type="entry name" value="PRK02628.1"/>
    <property type="match status" value="1"/>
</dbReference>
<dbReference type="HAMAP" id="MF_02090">
    <property type="entry name" value="NadE_glutamine_dep"/>
    <property type="match status" value="1"/>
</dbReference>
<dbReference type="PANTHER" id="PTHR23090:SF9">
    <property type="entry name" value="GLUTAMINE-DEPENDENT NAD(+) SYNTHETASE"/>
    <property type="match status" value="1"/>
</dbReference>
<feature type="binding site" evidence="7">
    <location>
        <position position="487"/>
    </location>
    <ligand>
        <name>ATP</name>
        <dbReference type="ChEBI" id="CHEBI:30616"/>
    </ligand>
</feature>
<dbReference type="EC" id="6.3.5.1" evidence="7 8"/>
<organism evidence="11 12">
    <name type="scientific">Candidatus Niyogibacteria bacterium RIFCSPLOWO2_02_FULL_45_13</name>
    <dbReference type="NCBI Taxonomy" id="1801725"/>
    <lineage>
        <taxon>Bacteria</taxon>
        <taxon>Candidatus Niyogiibacteriota</taxon>
    </lineage>
</organism>
<dbReference type="Pfam" id="PF00795">
    <property type="entry name" value="CN_hydrolase"/>
    <property type="match status" value="1"/>
</dbReference>
<evidence type="ECO:0000259" key="10">
    <source>
        <dbReference type="PROSITE" id="PS50263"/>
    </source>
</evidence>
<reference evidence="11 12" key="1">
    <citation type="journal article" date="2016" name="Nat. Commun.">
        <title>Thousands of microbial genomes shed light on interconnected biogeochemical processes in an aquifer system.</title>
        <authorList>
            <person name="Anantharaman K."/>
            <person name="Brown C.T."/>
            <person name="Hug L.A."/>
            <person name="Sharon I."/>
            <person name="Castelle C.J."/>
            <person name="Probst A.J."/>
            <person name="Thomas B.C."/>
            <person name="Singh A."/>
            <person name="Wilkins M.J."/>
            <person name="Karaoz U."/>
            <person name="Brodie E.L."/>
            <person name="Williams K.H."/>
            <person name="Hubbard S.S."/>
            <person name="Banfield J.F."/>
        </authorList>
    </citation>
    <scope>NUCLEOTIDE SEQUENCE [LARGE SCALE GENOMIC DNA]</scope>
</reference>
<dbReference type="GO" id="GO:0003952">
    <property type="term" value="F:NAD+ synthase (glutamine-hydrolyzing) activity"/>
    <property type="evidence" value="ECO:0007669"/>
    <property type="project" value="UniProtKB-UniRule"/>
</dbReference>
<dbReference type="InterPro" id="IPR003694">
    <property type="entry name" value="NAD_synthase"/>
</dbReference>
<dbReference type="GO" id="GO:0005737">
    <property type="term" value="C:cytoplasm"/>
    <property type="evidence" value="ECO:0007669"/>
    <property type="project" value="InterPro"/>
</dbReference>
<comment type="catalytic activity">
    <reaction evidence="7 8">
        <text>deamido-NAD(+) + L-glutamine + ATP + H2O = L-glutamate + AMP + diphosphate + NAD(+) + H(+)</text>
        <dbReference type="Rhea" id="RHEA:24384"/>
        <dbReference type="ChEBI" id="CHEBI:15377"/>
        <dbReference type="ChEBI" id="CHEBI:15378"/>
        <dbReference type="ChEBI" id="CHEBI:29985"/>
        <dbReference type="ChEBI" id="CHEBI:30616"/>
        <dbReference type="ChEBI" id="CHEBI:33019"/>
        <dbReference type="ChEBI" id="CHEBI:57540"/>
        <dbReference type="ChEBI" id="CHEBI:58359"/>
        <dbReference type="ChEBI" id="CHEBI:58437"/>
        <dbReference type="ChEBI" id="CHEBI:456215"/>
        <dbReference type="EC" id="6.3.5.1"/>
    </reaction>
</comment>
<dbReference type="CDD" id="cd07570">
    <property type="entry name" value="GAT_Gln-NAD-synth"/>
    <property type="match status" value="1"/>
</dbReference>
<dbReference type="InterPro" id="IPR014729">
    <property type="entry name" value="Rossmann-like_a/b/a_fold"/>
</dbReference>
<comment type="caution">
    <text evidence="7">Lacks conserved residue(s) required for the propagation of feature annotation.</text>
</comment>
<comment type="caution">
    <text evidence="11">The sequence shown here is derived from an EMBL/GenBank/DDBJ whole genome shotgun (WGS) entry which is preliminary data.</text>
</comment>
<dbReference type="PANTHER" id="PTHR23090">
    <property type="entry name" value="NH 3 /GLUTAMINE-DEPENDENT NAD + SYNTHETASE"/>
    <property type="match status" value="1"/>
</dbReference>
<feature type="domain" description="CN hydrolase" evidence="10">
    <location>
        <begin position="21"/>
        <end position="286"/>
    </location>
</feature>
<evidence type="ECO:0000256" key="5">
    <source>
        <dbReference type="ARBA" id="ARBA00022840"/>
    </source>
</evidence>
<feature type="active site" description="Proton acceptor; for glutaminase activity" evidence="7">
    <location>
        <position position="61"/>
    </location>
</feature>
<dbReference type="InterPro" id="IPR036526">
    <property type="entry name" value="C-N_Hydrolase_sf"/>
</dbReference>
<keyword evidence="3 7" id="KW-0436">Ligase</keyword>
<sequence>MTKRQQSKIKKFLSIRNHGFLRVAVVIPKVYLADPAKNAKSHFDELKKVYQKGAAYAVCPELGLTGYSNSDLFFSDVLIDGAKKALKELLQKTRSWKMVITVGLPIVLDQKLFNAAATFTRGKILAITPKSYPPEYREFYELRHFAPSREFKSKSAEIFGREVLVGPDILVKSRKFPNFVLHMEICEDIWVPIPPSNFASLAGATVLANLSASNITIGKADYREDLVTMSSAKNLAVQLYSAAGFGESTTDLGWDGDGYIAERGALLKRTERFQFGSNHIIADVDLDVLVADRMRQTSFGQNAFDNQKDFRTVYFDGDIGDEKNNPAFERVIDPRPFVPSDPGEAEKRCREIFTIQATSLVRRFEVLPEGRRKVVVGVSGGQDSTIALLVAAYAMDMMKRPRTNIIAITMPGFGTDETGYKNVCDLVDAVGAAFKEVSIGNMAKTALKEIGHDFKVHDVTYQNVQAWARKFIELATASENGGMDLGTSDLSESFIGYCTMFGDHAGHYNVNAGVPKTLISFLIEWAGDKIFFDEKMQSVLRRILDEPISAGLLPLKNGKVAQKTEEIIGPYELHDFSGYYFIRFGFRPSKIARMALHAFDGKYAIGEIKKWLKVFLVRFFDSQYKRSCMPDGPKVGSVSVSPRGDWRMPSDASARIWLDDLESVPEKIQ</sequence>
<feature type="binding site" evidence="7">
    <location>
        <begin position="377"/>
        <end position="384"/>
    </location>
    <ligand>
        <name>ATP</name>
        <dbReference type="ChEBI" id="CHEBI:30616"/>
    </ligand>
</feature>
<dbReference type="InterPro" id="IPR041856">
    <property type="entry name" value="NAD+_synth_C"/>
</dbReference>
<evidence type="ECO:0000256" key="9">
    <source>
        <dbReference type="RuleBase" id="RU003811"/>
    </source>
</evidence>
<feature type="active site" description="Nucleophile; for glutaminase activity" evidence="7">
    <location>
        <position position="186"/>
    </location>
</feature>
<name>A0A1G2EYN0_9BACT</name>
<dbReference type="InterPro" id="IPR003010">
    <property type="entry name" value="C-N_Hydrolase"/>
</dbReference>
<dbReference type="PIRSF" id="PIRSF006630">
    <property type="entry name" value="NADS_GAT"/>
    <property type="match status" value="1"/>
</dbReference>
<dbReference type="InterPro" id="IPR022310">
    <property type="entry name" value="NAD/GMP_synthase"/>
</dbReference>
<feature type="binding site" evidence="7">
    <location>
        <position position="213"/>
    </location>
    <ligand>
        <name>L-glutamine</name>
        <dbReference type="ChEBI" id="CHEBI:58359"/>
    </ligand>
</feature>
<comment type="similarity">
    <text evidence="2 7 8">In the C-terminal section; belongs to the NAD synthetase family.</text>
</comment>
<keyword evidence="6 7" id="KW-0520">NAD</keyword>
<dbReference type="Gene3D" id="3.40.50.620">
    <property type="entry name" value="HUPs"/>
    <property type="match status" value="1"/>
</dbReference>
<evidence type="ECO:0000256" key="3">
    <source>
        <dbReference type="ARBA" id="ARBA00022598"/>
    </source>
</evidence>
<comment type="pathway">
    <text evidence="1 7 8">Cofactor biosynthesis; NAD(+) biosynthesis; NAD(+) from deamido-NAD(+) (L-Gln route): step 1/1.</text>
</comment>
<dbReference type="Proteomes" id="UP000178428">
    <property type="component" value="Unassembled WGS sequence"/>
</dbReference>
<dbReference type="STRING" id="1801725.A3J00_02810"/>
<evidence type="ECO:0000313" key="12">
    <source>
        <dbReference type="Proteomes" id="UP000178428"/>
    </source>
</evidence>
<dbReference type="AlphaFoldDB" id="A0A1G2EYN0"/>
<dbReference type="GO" id="GO:0009435">
    <property type="term" value="P:NAD+ biosynthetic process"/>
    <property type="evidence" value="ECO:0007669"/>
    <property type="project" value="UniProtKB-UniRule"/>
</dbReference>
<dbReference type="Gene3D" id="1.10.10.1140">
    <property type="entry name" value="Glutamine-dependent NAD+ synthetase, C-terminal domain"/>
    <property type="match status" value="1"/>
</dbReference>
<gene>
    <name evidence="7" type="primary">nadE</name>
    <name evidence="11" type="ORF">A3J00_02810</name>
</gene>
<evidence type="ECO:0000256" key="8">
    <source>
        <dbReference type="PIRNR" id="PIRNR006630"/>
    </source>
</evidence>
<feature type="binding site" evidence="7">
    <location>
        <position position="219"/>
    </location>
    <ligand>
        <name>L-glutamine</name>
        <dbReference type="ChEBI" id="CHEBI:58359"/>
    </ligand>
</feature>
<evidence type="ECO:0000313" key="11">
    <source>
        <dbReference type="EMBL" id="OGZ30358.1"/>
    </source>
</evidence>
<dbReference type="SUPFAM" id="SSF52402">
    <property type="entry name" value="Adenine nucleotide alpha hydrolases-like"/>
    <property type="match status" value="1"/>
</dbReference>
<dbReference type="NCBIfam" id="TIGR00552">
    <property type="entry name" value="nadE"/>
    <property type="match status" value="1"/>
</dbReference>
<dbReference type="PROSITE" id="PS50263">
    <property type="entry name" value="CN_HYDROLASE"/>
    <property type="match status" value="1"/>
</dbReference>
<evidence type="ECO:0000256" key="4">
    <source>
        <dbReference type="ARBA" id="ARBA00022741"/>
    </source>
</evidence>
<comment type="similarity">
    <text evidence="9">Belongs to the NAD synthetase family.</text>
</comment>
<evidence type="ECO:0000256" key="2">
    <source>
        <dbReference type="ARBA" id="ARBA00007145"/>
    </source>
</evidence>
<evidence type="ECO:0000256" key="6">
    <source>
        <dbReference type="ARBA" id="ARBA00023027"/>
    </source>
</evidence>
<dbReference type="GO" id="GO:0008795">
    <property type="term" value="F:NAD+ synthase activity"/>
    <property type="evidence" value="ECO:0007669"/>
    <property type="project" value="UniProtKB-UniRule"/>
</dbReference>
<feature type="binding site" evidence="7">
    <location>
        <position position="136"/>
    </location>
    <ligand>
        <name>L-glutamine</name>
        <dbReference type="ChEBI" id="CHEBI:58359"/>
    </ligand>
</feature>
<comment type="function">
    <text evidence="7">Catalyzes the ATP-dependent amidation of deamido-NAD to form NAD. Uses L-glutamine as a nitrogen source.</text>
</comment>
<keyword evidence="4 7" id="KW-0547">Nucleotide-binding</keyword>
<dbReference type="UniPathway" id="UPA00253">
    <property type="reaction ID" value="UER00334"/>
</dbReference>
<dbReference type="Pfam" id="PF02540">
    <property type="entry name" value="NAD_synthase"/>
    <property type="match status" value="1"/>
</dbReference>
<protein>
    <recommendedName>
        <fullName evidence="7 8">Glutamine-dependent NAD(+) synthetase</fullName>
        <ecNumber evidence="7 8">6.3.5.1</ecNumber>
    </recommendedName>
    <alternativeName>
        <fullName evidence="7 8">NAD(+) synthase [glutamine-hydrolyzing]</fullName>
    </alternativeName>
</protein>
<keyword evidence="5 7" id="KW-0067">ATP-binding</keyword>
<accession>A0A1G2EYN0</accession>
<dbReference type="Gene3D" id="3.60.110.10">
    <property type="entry name" value="Carbon-nitrogen hydrolase"/>
    <property type="match status" value="1"/>
</dbReference>
<feature type="active site" description="For glutaminase activity" evidence="7">
    <location>
        <position position="130"/>
    </location>
</feature>
<feature type="binding site" evidence="7">
    <location>
        <position position="625"/>
    </location>
    <ligand>
        <name>deamido-NAD(+)</name>
        <dbReference type="ChEBI" id="CHEBI:58437"/>
        <note>ligand shared between two neighboring subunits</note>
    </ligand>
</feature>
<evidence type="ECO:0000256" key="7">
    <source>
        <dbReference type="HAMAP-Rule" id="MF_02090"/>
    </source>
</evidence>
<dbReference type="SUPFAM" id="SSF56317">
    <property type="entry name" value="Carbon-nitrogen hydrolase"/>
    <property type="match status" value="1"/>
</dbReference>